<keyword evidence="3" id="KW-1185">Reference proteome</keyword>
<protein>
    <submittedName>
        <fullName evidence="2">Uncharacterized protein</fullName>
    </submittedName>
</protein>
<accession>A0A7X5YME6</accession>
<evidence type="ECO:0000256" key="1">
    <source>
        <dbReference type="SAM" id="MobiDB-lite"/>
    </source>
</evidence>
<dbReference type="AlphaFoldDB" id="A0A7X5YME6"/>
<evidence type="ECO:0000313" key="3">
    <source>
        <dbReference type="Proteomes" id="UP000587415"/>
    </source>
</evidence>
<comment type="caution">
    <text evidence="2">The sequence shown here is derived from an EMBL/GenBank/DDBJ whole genome shotgun (WGS) entry which is preliminary data.</text>
</comment>
<gene>
    <name evidence="2" type="ORF">GGQ87_001488</name>
</gene>
<reference evidence="2 3" key="1">
    <citation type="submission" date="2020-03" db="EMBL/GenBank/DDBJ databases">
        <title>Genomic Encyclopedia of Type Strains, Phase IV (KMG-IV): sequencing the most valuable type-strain genomes for metagenomic binning, comparative biology and taxonomic classification.</title>
        <authorList>
            <person name="Goeker M."/>
        </authorList>
    </citation>
    <scope>NUCLEOTIDE SEQUENCE [LARGE SCALE GENOMIC DNA]</scope>
    <source>
        <strain evidence="2 3">DSM 4736</strain>
    </source>
</reference>
<name>A0A7X5YME6_9CAUL</name>
<dbReference type="Proteomes" id="UP000587415">
    <property type="component" value="Unassembled WGS sequence"/>
</dbReference>
<sequence length="52" mass="5747">MIDTDRRSPEALEEQAERVEEDADAMDRPDRAIPLPQDGEDEGVGPITTLVP</sequence>
<proteinExistence type="predicted"/>
<dbReference type="EMBL" id="JAATJM010000001">
    <property type="protein sequence ID" value="NJC41230.1"/>
    <property type="molecule type" value="Genomic_DNA"/>
</dbReference>
<feature type="region of interest" description="Disordered" evidence="1">
    <location>
        <begin position="1"/>
        <end position="52"/>
    </location>
</feature>
<feature type="compositionally biased region" description="Basic and acidic residues" evidence="1">
    <location>
        <begin position="1"/>
        <end position="18"/>
    </location>
</feature>
<dbReference type="RefSeq" id="WP_168046157.1">
    <property type="nucleotide sequence ID" value="NZ_JAATJM010000001.1"/>
</dbReference>
<organism evidence="2 3">
    <name type="scientific">Brevundimonas alba</name>
    <dbReference type="NCBI Taxonomy" id="74314"/>
    <lineage>
        <taxon>Bacteria</taxon>
        <taxon>Pseudomonadati</taxon>
        <taxon>Pseudomonadota</taxon>
        <taxon>Alphaproteobacteria</taxon>
        <taxon>Caulobacterales</taxon>
        <taxon>Caulobacteraceae</taxon>
        <taxon>Brevundimonas</taxon>
    </lineage>
</organism>
<evidence type="ECO:0000313" key="2">
    <source>
        <dbReference type="EMBL" id="NJC41230.1"/>
    </source>
</evidence>